<dbReference type="Pfam" id="PF00005">
    <property type="entry name" value="ABC_tran"/>
    <property type="match status" value="1"/>
</dbReference>
<evidence type="ECO:0000256" key="3">
    <source>
        <dbReference type="ARBA" id="ARBA00022741"/>
    </source>
</evidence>
<dbReference type="PANTHER" id="PTHR46743">
    <property type="entry name" value="TEICHOIC ACIDS EXPORT ATP-BINDING PROTEIN TAGH"/>
    <property type="match status" value="1"/>
</dbReference>
<dbReference type="InterPro" id="IPR015860">
    <property type="entry name" value="ABC_transpr_TagH-like"/>
</dbReference>
<dbReference type="InterPro" id="IPR003439">
    <property type="entry name" value="ABC_transporter-like_ATP-bd"/>
</dbReference>
<name>A0A081BTV2_VECG1</name>
<dbReference type="eggNOG" id="COG1134">
    <property type="taxonomic scope" value="Bacteria"/>
</dbReference>
<evidence type="ECO:0000256" key="4">
    <source>
        <dbReference type="ARBA" id="ARBA00022840"/>
    </source>
</evidence>
<dbReference type="Pfam" id="PF14524">
    <property type="entry name" value="Wzt_C"/>
    <property type="match status" value="1"/>
</dbReference>
<feature type="domain" description="ABC transporter" evidence="5">
    <location>
        <begin position="7"/>
        <end position="248"/>
    </location>
</feature>
<evidence type="ECO:0000256" key="2">
    <source>
        <dbReference type="ARBA" id="ARBA00022448"/>
    </source>
</evidence>
<dbReference type="PROSITE" id="PS50893">
    <property type="entry name" value="ABC_TRANSPORTER_2"/>
    <property type="match status" value="1"/>
</dbReference>
<dbReference type="GO" id="GO:0140359">
    <property type="term" value="F:ABC-type transporter activity"/>
    <property type="evidence" value="ECO:0007669"/>
    <property type="project" value="InterPro"/>
</dbReference>
<evidence type="ECO:0000256" key="1">
    <source>
        <dbReference type="ARBA" id="ARBA00005417"/>
    </source>
</evidence>
<keyword evidence="4" id="KW-0067">ATP-binding</keyword>
<dbReference type="CDD" id="cd10147">
    <property type="entry name" value="Wzt_C-like"/>
    <property type="match status" value="1"/>
</dbReference>
<evidence type="ECO:0000313" key="6">
    <source>
        <dbReference type="EMBL" id="GAK55757.1"/>
    </source>
</evidence>
<evidence type="ECO:0000313" key="7">
    <source>
        <dbReference type="Proteomes" id="UP000030661"/>
    </source>
</evidence>
<dbReference type="EMBL" id="DF820464">
    <property type="protein sequence ID" value="GAK55757.1"/>
    <property type="molecule type" value="Genomic_DNA"/>
</dbReference>
<gene>
    <name evidence="6" type="ORF">U27_02716</name>
</gene>
<dbReference type="PANTHER" id="PTHR46743:SF2">
    <property type="entry name" value="TEICHOIC ACIDS EXPORT ATP-BINDING PROTEIN TAGH"/>
    <property type="match status" value="1"/>
</dbReference>
<keyword evidence="7" id="KW-1185">Reference proteome</keyword>
<dbReference type="InterPro" id="IPR050683">
    <property type="entry name" value="Bact_Polysacc_Export_ATP-bd"/>
</dbReference>
<dbReference type="Gene3D" id="2.70.50.60">
    <property type="entry name" value="abc- transporter (atp binding component) like domain"/>
    <property type="match status" value="1"/>
</dbReference>
<dbReference type="STRING" id="1499967.U27_02716"/>
<proteinExistence type="inferred from homology"/>
<keyword evidence="3" id="KW-0547">Nucleotide-binding</keyword>
<dbReference type="GO" id="GO:0005524">
    <property type="term" value="F:ATP binding"/>
    <property type="evidence" value="ECO:0007669"/>
    <property type="project" value="UniProtKB-KW"/>
</dbReference>
<protein>
    <submittedName>
        <fullName evidence="6">ABC transporter related</fullName>
    </submittedName>
</protein>
<dbReference type="InterPro" id="IPR003593">
    <property type="entry name" value="AAA+_ATPase"/>
</dbReference>
<dbReference type="GO" id="GO:0016887">
    <property type="term" value="F:ATP hydrolysis activity"/>
    <property type="evidence" value="ECO:0007669"/>
    <property type="project" value="InterPro"/>
</dbReference>
<dbReference type="InterPro" id="IPR027417">
    <property type="entry name" value="P-loop_NTPase"/>
</dbReference>
<dbReference type="SUPFAM" id="SSF52540">
    <property type="entry name" value="P-loop containing nucleoside triphosphate hydrolases"/>
    <property type="match status" value="1"/>
</dbReference>
<dbReference type="GO" id="GO:0016020">
    <property type="term" value="C:membrane"/>
    <property type="evidence" value="ECO:0007669"/>
    <property type="project" value="InterPro"/>
</dbReference>
<keyword evidence="2" id="KW-0813">Transport</keyword>
<dbReference type="AlphaFoldDB" id="A0A081BTV2"/>
<reference evidence="6" key="1">
    <citation type="journal article" date="2015" name="PeerJ">
        <title>First genomic representation of candidate bacterial phylum KSB3 points to enhanced environmental sensing as a trigger of wastewater bulking.</title>
        <authorList>
            <person name="Sekiguchi Y."/>
            <person name="Ohashi A."/>
            <person name="Parks D.H."/>
            <person name="Yamauchi T."/>
            <person name="Tyson G.W."/>
            <person name="Hugenholtz P."/>
        </authorList>
    </citation>
    <scope>NUCLEOTIDE SEQUENCE [LARGE SCALE GENOMIC DNA]</scope>
</reference>
<organism evidence="6">
    <name type="scientific">Vecturithrix granuli</name>
    <dbReference type="NCBI Taxonomy" id="1499967"/>
    <lineage>
        <taxon>Bacteria</taxon>
        <taxon>Candidatus Moduliflexota</taxon>
        <taxon>Candidatus Vecturitrichia</taxon>
        <taxon>Candidatus Vecturitrichales</taxon>
        <taxon>Candidatus Vecturitrichaceae</taxon>
        <taxon>Candidatus Vecturithrix</taxon>
    </lineage>
</organism>
<dbReference type="Proteomes" id="UP000030661">
    <property type="component" value="Unassembled WGS sequence"/>
</dbReference>
<accession>A0A081BTV2</accession>
<dbReference type="CDD" id="cd03220">
    <property type="entry name" value="ABC_KpsT_Wzt"/>
    <property type="match status" value="1"/>
</dbReference>
<dbReference type="HOGENOM" id="CLU_000604_101_1_0"/>
<dbReference type="InterPro" id="IPR029439">
    <property type="entry name" value="Wzt_C"/>
</dbReference>
<sequence>MNDDLVLKVENVGKCFKIYPNPWLRAFEWASLGNCSYHQPFWALQNISFSVRRGEFLGVIGQNGAGKSTLLKILTGIIQPTTGAYHVQGKILSLFGLSSDFNMELSGRENVCRSSELLGFPNDYVQTQLEHILEFSELGEFFDRPVKTYSTGMRTRLAFSLFAFLECDVLILDEVLATGDIFFKQKCYARLEELITKNTTIILVTHAMNVVQQFCQHVLVLDKGYKLFDGDSQQGIQLYLQKKHTTKTTHTILMDDFPERSRSTSEILFWPADETFTIITDSEKHCQARLVRFAICNEKGEACIHFKKGEIAYFCCEFQLRMAIGVPISRMMVTNQFNVLVHGKNSFYASEHAPYPGKVGDSLRLCQQITLGLKPGQYGLGIILSTLHPEDYDSLPRLSAEELGLKIVQIYRNDQVASFTILPDQAHPLQQSFCGICDLPGHVQFEIIASRESFYKNVKVSQ</sequence>
<dbReference type="Gene3D" id="3.40.50.300">
    <property type="entry name" value="P-loop containing nucleotide triphosphate hydrolases"/>
    <property type="match status" value="1"/>
</dbReference>
<comment type="similarity">
    <text evidence="1">Belongs to the ABC transporter superfamily.</text>
</comment>
<evidence type="ECO:0000259" key="5">
    <source>
        <dbReference type="PROSITE" id="PS50893"/>
    </source>
</evidence>
<dbReference type="SMART" id="SM00382">
    <property type="entry name" value="AAA"/>
    <property type="match status" value="1"/>
</dbReference>